<organism evidence="1">
    <name type="scientific">marine sediment metagenome</name>
    <dbReference type="NCBI Taxonomy" id="412755"/>
    <lineage>
        <taxon>unclassified sequences</taxon>
        <taxon>metagenomes</taxon>
        <taxon>ecological metagenomes</taxon>
    </lineage>
</organism>
<gene>
    <name evidence="1" type="ORF">LCGC14_1852150</name>
</gene>
<comment type="caution">
    <text evidence="1">The sequence shown here is derived from an EMBL/GenBank/DDBJ whole genome shotgun (WGS) entry which is preliminary data.</text>
</comment>
<sequence>MSQNKYCPICDSQELQIVTIAETFTNRAGEEIKMDNYEYTLCSECDLEFVTAKQARHNEEEYAKGSPR</sequence>
<name>A0A0F9GAB4_9ZZZZ</name>
<dbReference type="EMBL" id="LAZR01018617">
    <property type="protein sequence ID" value="KKL95683.1"/>
    <property type="molecule type" value="Genomic_DNA"/>
</dbReference>
<accession>A0A0F9GAB4</accession>
<dbReference type="InterPro" id="IPR022453">
    <property type="entry name" value="Znf_MqsA-type"/>
</dbReference>
<protein>
    <recommendedName>
        <fullName evidence="2">YgiT-type zinc finger domain-containing protein</fullName>
    </recommendedName>
</protein>
<proteinExistence type="predicted"/>
<evidence type="ECO:0000313" key="1">
    <source>
        <dbReference type="EMBL" id="KKL95683.1"/>
    </source>
</evidence>
<dbReference type="Gene3D" id="3.10.20.860">
    <property type="match status" value="1"/>
</dbReference>
<dbReference type="AlphaFoldDB" id="A0A0F9GAB4"/>
<dbReference type="NCBIfam" id="TIGR03831">
    <property type="entry name" value="YgiT_finger"/>
    <property type="match status" value="1"/>
</dbReference>
<reference evidence="1" key="1">
    <citation type="journal article" date="2015" name="Nature">
        <title>Complex archaea that bridge the gap between prokaryotes and eukaryotes.</title>
        <authorList>
            <person name="Spang A."/>
            <person name="Saw J.H."/>
            <person name="Jorgensen S.L."/>
            <person name="Zaremba-Niedzwiedzka K."/>
            <person name="Martijn J."/>
            <person name="Lind A.E."/>
            <person name="van Eijk R."/>
            <person name="Schleper C."/>
            <person name="Guy L."/>
            <person name="Ettema T.J."/>
        </authorList>
    </citation>
    <scope>NUCLEOTIDE SEQUENCE</scope>
</reference>
<evidence type="ECO:0008006" key="2">
    <source>
        <dbReference type="Google" id="ProtNLM"/>
    </source>
</evidence>